<dbReference type="STRING" id="665467.SAMN02982931_00556"/>
<comment type="cofactor">
    <cofactor evidence="1">
        <name>Fe(2+)</name>
        <dbReference type="ChEBI" id="CHEBI:29033"/>
    </cofactor>
</comment>
<dbReference type="InterPro" id="IPR008775">
    <property type="entry name" value="Phytyl_CoA_dOase-like"/>
</dbReference>
<keyword evidence="2" id="KW-0223">Dioxygenase</keyword>
<reference evidence="2 3" key="1">
    <citation type="submission" date="2016-10" db="EMBL/GenBank/DDBJ databases">
        <authorList>
            <person name="de Groot N.N."/>
        </authorList>
    </citation>
    <scope>NUCLEOTIDE SEQUENCE [LARGE SCALE GENOMIC DNA]</scope>
    <source>
        <strain evidence="2 3">ATCC 35022</strain>
    </source>
</reference>
<dbReference type="Pfam" id="PF05721">
    <property type="entry name" value="PhyH"/>
    <property type="match status" value="1"/>
</dbReference>
<proteinExistence type="predicted"/>
<dbReference type="GO" id="GO:0005506">
    <property type="term" value="F:iron ion binding"/>
    <property type="evidence" value="ECO:0007669"/>
    <property type="project" value="UniProtKB-ARBA"/>
</dbReference>
<keyword evidence="3" id="KW-1185">Reference proteome</keyword>
<organism evidence="2 3">
    <name type="scientific">Bauldia litoralis</name>
    <dbReference type="NCBI Taxonomy" id="665467"/>
    <lineage>
        <taxon>Bacteria</taxon>
        <taxon>Pseudomonadati</taxon>
        <taxon>Pseudomonadota</taxon>
        <taxon>Alphaproteobacteria</taxon>
        <taxon>Hyphomicrobiales</taxon>
        <taxon>Kaistiaceae</taxon>
        <taxon>Bauldia</taxon>
    </lineage>
</organism>
<dbReference type="PANTHER" id="PTHR20883:SF48">
    <property type="entry name" value="ECTOINE DIOXYGENASE"/>
    <property type="match status" value="1"/>
</dbReference>
<evidence type="ECO:0000256" key="1">
    <source>
        <dbReference type="ARBA" id="ARBA00001954"/>
    </source>
</evidence>
<dbReference type="OrthoDB" id="9796766at2"/>
<dbReference type="SUPFAM" id="SSF51197">
    <property type="entry name" value="Clavaminate synthase-like"/>
    <property type="match status" value="1"/>
</dbReference>
<dbReference type="PANTHER" id="PTHR20883">
    <property type="entry name" value="PHYTANOYL-COA DIOXYGENASE DOMAIN CONTAINING 1"/>
    <property type="match status" value="1"/>
</dbReference>
<protein>
    <submittedName>
        <fullName evidence="2">Ectoine hydroxylase-related dioxygenase, phytanoyl-CoA dioxygenase (PhyH) family</fullName>
    </submittedName>
</protein>
<dbReference type="Gene3D" id="2.60.120.620">
    <property type="entry name" value="q2cbj1_9rhob like domain"/>
    <property type="match status" value="1"/>
</dbReference>
<dbReference type="GO" id="GO:0016706">
    <property type="term" value="F:2-oxoglutarate-dependent dioxygenase activity"/>
    <property type="evidence" value="ECO:0007669"/>
    <property type="project" value="UniProtKB-ARBA"/>
</dbReference>
<dbReference type="RefSeq" id="WP_090874657.1">
    <property type="nucleotide sequence ID" value="NZ_FMXQ01000001.1"/>
</dbReference>
<sequence length="298" mass="32491">MNTAEALAELGVSVDDLTAEQRRSFDEKGYFIVADVFSPDEVAEMRDEVDRLAAIEGEFGGHEVHIEPGASRLSNLFNKSPAFDRCLTCAPTLAAAHLLLGEIHVGSLNERSPGKGTGQQMLHSDLPRAHAADWRGVNSMVMLDDMTEENGPTRIVPYSHKWSPINVPDVNMGEMTSIVIDEATRPKVPADPVATYPGEVHITGKAGSVAVINGCLWHGGTTNFSGKPRRVLHLFIGRRDIDQQLVERDHVTPELLARTNAAQRYLLDIEGAEAKVTGYPPMPKEARVWTVTDGGKGH</sequence>
<name>A0A1G6AFN7_9HYPH</name>
<dbReference type="Proteomes" id="UP000199071">
    <property type="component" value="Unassembled WGS sequence"/>
</dbReference>
<dbReference type="EMBL" id="FMXQ01000001">
    <property type="protein sequence ID" value="SDB07227.1"/>
    <property type="molecule type" value="Genomic_DNA"/>
</dbReference>
<dbReference type="AlphaFoldDB" id="A0A1G6AFN7"/>
<accession>A0A1G6AFN7</accession>
<evidence type="ECO:0000313" key="2">
    <source>
        <dbReference type="EMBL" id="SDB07227.1"/>
    </source>
</evidence>
<keyword evidence="2" id="KW-0560">Oxidoreductase</keyword>
<gene>
    <name evidence="2" type="ORF">SAMN02982931_00556</name>
</gene>
<evidence type="ECO:0000313" key="3">
    <source>
        <dbReference type="Proteomes" id="UP000199071"/>
    </source>
</evidence>